<evidence type="ECO:0000256" key="1">
    <source>
        <dbReference type="SAM" id="MobiDB-lite"/>
    </source>
</evidence>
<sequence>MGGHTVRRPAERAGTPMPADDAALRAEGEGAGAETSTSGERSSGAGSSGAGTPTPARSRSRTEAAHRRAAQRAARISAGTEELEQRLADLLRGGLAGAEQAGYTPWEEIAARMVDSQAPGLAARVRELGSVAGSGEGWPERLLAECALLHLLARAWEGRDALPTPLAETVRTRMGLTVETSELLADGAALIRDEWLVLAQRDTEEGRLTARRIWLHGRATGRSAMLLSFAAGGRAPEPALPVGAALDAEVAYYPGGSPLRVALGERHGAPVPGFRPTGGSIAEALETYAHALHGDPWLEGWPYVLRDVVPIPPPEGGASATGPARSRPRTATGWQVASAGADVALPLAPETSPRALWKLLAMSADGPLTVFGECGHHGFTPHTAWLGSRPVTL</sequence>
<organism evidence="2 3">
    <name type="scientific">Streptomyces tubbatahanensis</name>
    <dbReference type="NCBI Taxonomy" id="2923272"/>
    <lineage>
        <taxon>Bacteria</taxon>
        <taxon>Bacillati</taxon>
        <taxon>Actinomycetota</taxon>
        <taxon>Actinomycetes</taxon>
        <taxon>Kitasatosporales</taxon>
        <taxon>Streptomycetaceae</taxon>
        <taxon>Streptomyces</taxon>
    </lineage>
</organism>
<reference evidence="2 3" key="1">
    <citation type="journal article" date="2023" name="Microbiol. Spectr.">
        <title>Synergy between Genome Mining, Metabolomics, and Bioinformatics Uncovers Antibacterial Chlorinated Carbazole Alkaloids and Their Biosynthetic Gene Cluster from Streptomyces tubbatahanensis sp. nov., a Novel Actinomycete Isolated from Sulu Sea, Philippines.</title>
        <authorList>
            <person name="Tenebro C.P."/>
            <person name="Trono D.J.V.L."/>
            <person name="Balida L.A.P."/>
            <person name="Bayog L.K.A."/>
            <person name="Bruna J.R."/>
            <person name="Sabido E.M."/>
            <person name="Caspe D.P.C."/>
            <person name="de Los Santos E.L.C."/>
            <person name="Saludes J.P."/>
            <person name="Dalisay D.S."/>
        </authorList>
    </citation>
    <scope>NUCLEOTIDE SEQUENCE [LARGE SCALE GENOMIC DNA]</scope>
    <source>
        <strain evidence="2 3">DSD3025</strain>
    </source>
</reference>
<dbReference type="Proteomes" id="UP001202244">
    <property type="component" value="Chromosome"/>
</dbReference>
<proteinExistence type="predicted"/>
<evidence type="ECO:0000313" key="3">
    <source>
        <dbReference type="Proteomes" id="UP001202244"/>
    </source>
</evidence>
<dbReference type="RefSeq" id="WP_242753517.1">
    <property type="nucleotide sequence ID" value="NZ_CP093846.1"/>
</dbReference>
<gene>
    <name evidence="2" type="ORF">MMF93_20260</name>
</gene>
<keyword evidence="3" id="KW-1185">Reference proteome</keyword>
<protein>
    <submittedName>
        <fullName evidence="2">SWIM zinc finger family protein</fullName>
    </submittedName>
</protein>
<evidence type="ECO:0000313" key="2">
    <source>
        <dbReference type="EMBL" id="UNS98526.1"/>
    </source>
</evidence>
<feature type="compositionally biased region" description="Low complexity" evidence="1">
    <location>
        <begin position="32"/>
        <end position="56"/>
    </location>
</feature>
<accession>A0ABY3XW51</accession>
<feature type="region of interest" description="Disordered" evidence="1">
    <location>
        <begin position="1"/>
        <end position="77"/>
    </location>
</feature>
<dbReference type="EMBL" id="CP093846">
    <property type="protein sequence ID" value="UNS98526.1"/>
    <property type="molecule type" value="Genomic_DNA"/>
</dbReference>
<feature type="region of interest" description="Disordered" evidence="1">
    <location>
        <begin position="314"/>
        <end position="333"/>
    </location>
</feature>
<name>A0ABY3XW51_9ACTN</name>